<dbReference type="Gene3D" id="3.40.630.30">
    <property type="match status" value="1"/>
</dbReference>
<accession>A0A5N7DSE1</accession>
<dbReference type="InterPro" id="IPR016181">
    <property type="entry name" value="Acyl_CoA_acyltransferase"/>
</dbReference>
<dbReference type="Proteomes" id="UP000325579">
    <property type="component" value="Unassembled WGS sequence"/>
</dbReference>
<gene>
    <name evidence="2" type="ORF">BDV37DRAFT_278338</name>
</gene>
<dbReference type="GO" id="GO:0016747">
    <property type="term" value="F:acyltransferase activity, transferring groups other than amino-acyl groups"/>
    <property type="evidence" value="ECO:0007669"/>
    <property type="project" value="InterPro"/>
</dbReference>
<organism evidence="2 3">
    <name type="scientific">Aspergillus pseudonomiae</name>
    <dbReference type="NCBI Taxonomy" id="1506151"/>
    <lineage>
        <taxon>Eukaryota</taxon>
        <taxon>Fungi</taxon>
        <taxon>Dikarya</taxon>
        <taxon>Ascomycota</taxon>
        <taxon>Pezizomycotina</taxon>
        <taxon>Eurotiomycetes</taxon>
        <taxon>Eurotiomycetidae</taxon>
        <taxon>Eurotiales</taxon>
        <taxon>Aspergillaceae</taxon>
        <taxon>Aspergillus</taxon>
        <taxon>Aspergillus subgen. Circumdati</taxon>
    </lineage>
</organism>
<dbReference type="RefSeq" id="XP_031946706.1">
    <property type="nucleotide sequence ID" value="XM_032086023.1"/>
</dbReference>
<proteinExistence type="predicted"/>
<feature type="domain" description="N-acetyltransferase" evidence="1">
    <location>
        <begin position="169"/>
        <end position="210"/>
    </location>
</feature>
<dbReference type="Pfam" id="PF00583">
    <property type="entry name" value="Acetyltransf_1"/>
    <property type="match status" value="1"/>
</dbReference>
<dbReference type="EMBL" id="ML736740">
    <property type="protein sequence ID" value="KAE8409387.1"/>
    <property type="molecule type" value="Genomic_DNA"/>
</dbReference>
<evidence type="ECO:0000313" key="3">
    <source>
        <dbReference type="Proteomes" id="UP000325579"/>
    </source>
</evidence>
<evidence type="ECO:0000259" key="1">
    <source>
        <dbReference type="Pfam" id="PF00583"/>
    </source>
</evidence>
<protein>
    <recommendedName>
        <fullName evidence="1">N-acetyltransferase domain-containing protein</fullName>
    </recommendedName>
</protein>
<reference evidence="2 3" key="1">
    <citation type="submission" date="2019-04" db="EMBL/GenBank/DDBJ databases">
        <authorList>
            <consortium name="DOE Joint Genome Institute"/>
            <person name="Mondo S."/>
            <person name="Kjaerbolling I."/>
            <person name="Vesth T."/>
            <person name="Frisvad J.C."/>
            <person name="Nybo J.L."/>
            <person name="Theobald S."/>
            <person name="Kildgaard S."/>
            <person name="Isbrandt T."/>
            <person name="Kuo A."/>
            <person name="Sato A."/>
            <person name="Lyhne E.K."/>
            <person name="Kogle M.E."/>
            <person name="Wiebenga A."/>
            <person name="Kun R.S."/>
            <person name="Lubbers R.J."/>
            <person name="Makela M.R."/>
            <person name="Barry K."/>
            <person name="Chovatia M."/>
            <person name="Clum A."/>
            <person name="Daum C."/>
            <person name="Haridas S."/>
            <person name="He G."/>
            <person name="LaButti K."/>
            <person name="Lipzen A."/>
            <person name="Riley R."/>
            <person name="Salamov A."/>
            <person name="Simmons B.A."/>
            <person name="Magnuson J.K."/>
            <person name="Henrissat B."/>
            <person name="Mortensen U.H."/>
            <person name="Larsen T.O."/>
            <person name="Devries R.P."/>
            <person name="Grigoriev I.V."/>
            <person name="Machida M."/>
            <person name="Baker S.E."/>
            <person name="Andersen M.R."/>
            <person name="Cantor M.N."/>
            <person name="Hua S.X."/>
        </authorList>
    </citation>
    <scope>NUCLEOTIDE SEQUENCE [LARGE SCALE GENOMIC DNA]</scope>
    <source>
        <strain evidence="2 3">CBS 119388</strain>
    </source>
</reference>
<dbReference type="AlphaFoldDB" id="A0A5N7DSE1"/>
<dbReference type="GeneID" id="43670714"/>
<dbReference type="OrthoDB" id="5333917at2759"/>
<dbReference type="CDD" id="cd04301">
    <property type="entry name" value="NAT_SF"/>
    <property type="match status" value="1"/>
</dbReference>
<keyword evidence="3" id="KW-1185">Reference proteome</keyword>
<sequence>MEVDYVTKVPSVELPDGMFLHSAASRPDLTDIIFDMNHPLIKIWPKFILMADSNADWGPIVYKTPYLAQFQLFLVKKAPTGEECVVARADSLPLYCARNPCKQGQHNLNIPGTEGALAGDLCEAYDLPTGSEAVVGQSVLQYYTRQGWPLPFEDPELCNSAGAVTTANPNVLSALQVAVDPEYRGLGMAEIMIQAMKALAKQEGLDALVVPLRPTRKAQYPEVDFAEYLRWGVDRNGHTEPFDPWLRKHVRLGGRPLRIANPSMSVRAKGAVWREWTGLNLAAIAAETSCQKHSGGREYVEVPIAGGLVPLRYYPEEDQGIYDEPNVWLIHSLI</sequence>
<dbReference type="SUPFAM" id="SSF55729">
    <property type="entry name" value="Acyl-CoA N-acyltransferases (Nat)"/>
    <property type="match status" value="1"/>
</dbReference>
<evidence type="ECO:0000313" key="2">
    <source>
        <dbReference type="EMBL" id="KAE8409387.1"/>
    </source>
</evidence>
<dbReference type="InterPro" id="IPR000182">
    <property type="entry name" value="GNAT_dom"/>
</dbReference>
<name>A0A5N7DSE1_9EURO</name>